<dbReference type="NCBIfam" id="TIGR00254">
    <property type="entry name" value="GGDEF"/>
    <property type="match status" value="1"/>
</dbReference>
<dbReference type="Gene3D" id="3.30.70.270">
    <property type="match status" value="1"/>
</dbReference>
<dbReference type="CDD" id="cd01949">
    <property type="entry name" value="GGDEF"/>
    <property type="match status" value="1"/>
</dbReference>
<proteinExistence type="predicted"/>
<dbReference type="RefSeq" id="WP_097062559.1">
    <property type="nucleotide sequence ID" value="NZ_OBMI01000001.1"/>
</dbReference>
<dbReference type="PANTHER" id="PTHR45138">
    <property type="entry name" value="REGULATORY COMPONENTS OF SENSORY TRANSDUCTION SYSTEM"/>
    <property type="match status" value="1"/>
</dbReference>
<organism evidence="3 4">
    <name type="scientific">Sphingomonas guangdongensis</name>
    <dbReference type="NCBI Taxonomy" id="1141890"/>
    <lineage>
        <taxon>Bacteria</taxon>
        <taxon>Pseudomonadati</taxon>
        <taxon>Pseudomonadota</taxon>
        <taxon>Alphaproteobacteria</taxon>
        <taxon>Sphingomonadales</taxon>
        <taxon>Sphingomonadaceae</taxon>
        <taxon>Sphingomonas</taxon>
    </lineage>
</organism>
<dbReference type="InterPro" id="IPR000160">
    <property type="entry name" value="GGDEF_dom"/>
</dbReference>
<dbReference type="GO" id="GO:1902201">
    <property type="term" value="P:negative regulation of bacterial-type flagellum-dependent cell motility"/>
    <property type="evidence" value="ECO:0007669"/>
    <property type="project" value="TreeGrafter"/>
</dbReference>
<evidence type="ECO:0000313" key="3">
    <source>
        <dbReference type="EMBL" id="SOB79716.1"/>
    </source>
</evidence>
<sequence length="354" mass="38277">MSALAQPRPAYRLPGWLGGRAPVAPAPAVPAREQARRKLYDDVGDLLIAHELTLSDVNFAVALAHLSGDPRVTPRVEALLRERAPLSDAAFAALHDELDHAIRPEMLADVAERLTAKLEECLRIVSRSGESAKDFGAAVTHEVAGFERDPLGAFTRLLSLTRSVVDNARAMEEQLGSTRAETERLRGNLQRAQRAADRDHLTGLPNRRCFDSSLAAIHPAAAGGAVALLDIDDFKQINDRHGHEAGDRVLRFFARLLKSELGEEVVVARHGGEEFAVLFPHGDLGEARTQLDAARETLVARSLVNQATGVAFGQISFSAGIARLDGDGRKALRAADKALYQAKRDGKNRVVTPA</sequence>
<name>A0A285QD10_9SPHN</name>
<dbReference type="InterPro" id="IPR043128">
    <property type="entry name" value="Rev_trsase/Diguanyl_cyclase"/>
</dbReference>
<dbReference type="EMBL" id="OBMI01000001">
    <property type="protein sequence ID" value="SOB79716.1"/>
    <property type="molecule type" value="Genomic_DNA"/>
</dbReference>
<evidence type="ECO:0000259" key="2">
    <source>
        <dbReference type="PROSITE" id="PS50887"/>
    </source>
</evidence>
<dbReference type="FunFam" id="3.30.70.270:FF:000001">
    <property type="entry name" value="Diguanylate cyclase domain protein"/>
    <property type="match status" value="1"/>
</dbReference>
<dbReference type="InterPro" id="IPR050469">
    <property type="entry name" value="Diguanylate_Cyclase"/>
</dbReference>
<keyword evidence="4" id="KW-1185">Reference proteome</keyword>
<evidence type="ECO:0000313" key="4">
    <source>
        <dbReference type="Proteomes" id="UP000219494"/>
    </source>
</evidence>
<reference evidence="3 4" key="1">
    <citation type="submission" date="2017-07" db="EMBL/GenBank/DDBJ databases">
        <authorList>
            <person name="Sun Z.S."/>
            <person name="Albrecht U."/>
            <person name="Echele G."/>
            <person name="Lee C.C."/>
        </authorList>
    </citation>
    <scope>NUCLEOTIDE SEQUENCE [LARGE SCALE GENOMIC DNA]</scope>
    <source>
        <strain evidence="3 4">CGMCC 1.12672</strain>
    </source>
</reference>
<dbReference type="Pfam" id="PF00990">
    <property type="entry name" value="GGDEF"/>
    <property type="match status" value="1"/>
</dbReference>
<evidence type="ECO:0000256" key="1">
    <source>
        <dbReference type="ARBA" id="ARBA00012528"/>
    </source>
</evidence>
<dbReference type="SMART" id="SM00267">
    <property type="entry name" value="GGDEF"/>
    <property type="match status" value="1"/>
</dbReference>
<dbReference type="PANTHER" id="PTHR45138:SF24">
    <property type="entry name" value="DIGUANYLATE CYCLASE DGCC-RELATED"/>
    <property type="match status" value="1"/>
</dbReference>
<dbReference type="GO" id="GO:0005886">
    <property type="term" value="C:plasma membrane"/>
    <property type="evidence" value="ECO:0007669"/>
    <property type="project" value="TreeGrafter"/>
</dbReference>
<dbReference type="AlphaFoldDB" id="A0A285QD10"/>
<protein>
    <recommendedName>
        <fullName evidence="1">diguanylate cyclase</fullName>
        <ecNumber evidence="1">2.7.7.65</ecNumber>
    </recommendedName>
</protein>
<dbReference type="InterPro" id="IPR029787">
    <property type="entry name" value="Nucleotide_cyclase"/>
</dbReference>
<feature type="domain" description="GGDEF" evidence="2">
    <location>
        <begin position="222"/>
        <end position="354"/>
    </location>
</feature>
<dbReference type="OrthoDB" id="9812260at2"/>
<dbReference type="Proteomes" id="UP000219494">
    <property type="component" value="Unassembled WGS sequence"/>
</dbReference>
<dbReference type="PROSITE" id="PS50887">
    <property type="entry name" value="GGDEF"/>
    <property type="match status" value="1"/>
</dbReference>
<dbReference type="EC" id="2.7.7.65" evidence="1"/>
<accession>A0A285QD10</accession>
<dbReference type="GO" id="GO:0043709">
    <property type="term" value="P:cell adhesion involved in single-species biofilm formation"/>
    <property type="evidence" value="ECO:0007669"/>
    <property type="project" value="TreeGrafter"/>
</dbReference>
<gene>
    <name evidence="3" type="ORF">SAMN06297144_0695</name>
</gene>
<dbReference type="GO" id="GO:0052621">
    <property type="term" value="F:diguanylate cyclase activity"/>
    <property type="evidence" value="ECO:0007669"/>
    <property type="project" value="UniProtKB-EC"/>
</dbReference>
<dbReference type="SUPFAM" id="SSF55073">
    <property type="entry name" value="Nucleotide cyclase"/>
    <property type="match status" value="1"/>
</dbReference>